<dbReference type="EMBL" id="BTSX01000005">
    <property type="protein sequence ID" value="GMS98623.1"/>
    <property type="molecule type" value="Genomic_DNA"/>
</dbReference>
<protein>
    <recommendedName>
        <fullName evidence="3">Immunoglobulin I-set domain-containing protein</fullName>
    </recommendedName>
</protein>
<name>A0AAV5TVQ0_9BILA</name>
<accession>A0AAV5TVQ0</accession>
<organism evidence="1 2">
    <name type="scientific">Pristionchus entomophagus</name>
    <dbReference type="NCBI Taxonomy" id="358040"/>
    <lineage>
        <taxon>Eukaryota</taxon>
        <taxon>Metazoa</taxon>
        <taxon>Ecdysozoa</taxon>
        <taxon>Nematoda</taxon>
        <taxon>Chromadorea</taxon>
        <taxon>Rhabditida</taxon>
        <taxon>Rhabditina</taxon>
        <taxon>Diplogasteromorpha</taxon>
        <taxon>Diplogasteroidea</taxon>
        <taxon>Neodiplogasteridae</taxon>
        <taxon>Pristionchus</taxon>
    </lineage>
</organism>
<proteinExistence type="predicted"/>
<dbReference type="AlphaFoldDB" id="A0AAV5TVQ0"/>
<sequence>SFKAATGDQSTAVKVGYIAPHEVVLKCDEVTYPLFGVNVKQNEQYRYISVNGQAETRLELCEMVRDGMFHRTKYTVSTEGIKKILVTVTLTLDGIYEVTAEDRSTKKPKPSTVVADGRQEKLTIMARKISTYLP</sequence>
<gene>
    <name evidence="1" type="ORF">PENTCL1PPCAC_20798</name>
</gene>
<evidence type="ECO:0008006" key="3">
    <source>
        <dbReference type="Google" id="ProtNLM"/>
    </source>
</evidence>
<comment type="caution">
    <text evidence="1">The sequence shown here is derived from an EMBL/GenBank/DDBJ whole genome shotgun (WGS) entry which is preliminary data.</text>
</comment>
<keyword evidence="2" id="KW-1185">Reference proteome</keyword>
<dbReference type="Proteomes" id="UP001432027">
    <property type="component" value="Unassembled WGS sequence"/>
</dbReference>
<evidence type="ECO:0000313" key="2">
    <source>
        <dbReference type="Proteomes" id="UP001432027"/>
    </source>
</evidence>
<reference evidence="1" key="1">
    <citation type="submission" date="2023-10" db="EMBL/GenBank/DDBJ databases">
        <title>Genome assembly of Pristionchus species.</title>
        <authorList>
            <person name="Yoshida K."/>
            <person name="Sommer R.J."/>
        </authorList>
    </citation>
    <scope>NUCLEOTIDE SEQUENCE</scope>
    <source>
        <strain evidence="1">RS0144</strain>
    </source>
</reference>
<feature type="non-terminal residue" evidence="1">
    <location>
        <position position="1"/>
    </location>
</feature>
<evidence type="ECO:0000313" key="1">
    <source>
        <dbReference type="EMBL" id="GMS98623.1"/>
    </source>
</evidence>